<dbReference type="Proteomes" id="UP000202420">
    <property type="component" value="Segment"/>
</dbReference>
<evidence type="ECO:0000313" key="1">
    <source>
        <dbReference type="EMBL" id="ABT16189.1"/>
    </source>
</evidence>
<sequence length="102" mass="10832">MIFSSSATTVSNCLRDSCFNDSEYDGDSVSSNSASTRSLVSAPLARRDTSASIFLVAANPETSNSSCLISSFLSRIYLSIGMYTLFGSSGFAAHGRRMPLPL</sequence>
<reference evidence="1 2" key="1">
    <citation type="submission" date="2006-09" db="EMBL/GenBank/DDBJ databases">
        <title>Sequence and annotation of the 288-kb ATCV-1 virus that infects an endosymbiotic Chlorella strain of the heliozoon Acanthocystis turfacea.</title>
        <authorList>
            <person name="Fitzgerald L.A."/>
            <person name="Graves M.V."/>
            <person name="Li X."/>
            <person name="Pfitzner A.J.P."/>
            <person name="Hartigan J."/>
            <person name="Van Etten J.L."/>
        </authorList>
    </citation>
    <scope>NUCLEOTIDE SEQUENCE [LARGE SCALE GENOMIC DNA]</scope>
    <source>
        <strain evidence="1 2">ATCV-1</strain>
    </source>
</reference>
<keyword evidence="2" id="KW-1185">Reference proteome</keyword>
<dbReference type="RefSeq" id="YP_001426536.1">
    <property type="nucleotide sequence ID" value="NC_008724.1"/>
</dbReference>
<gene>
    <name evidence="1" type="primary">z055R</name>
    <name evidence="1" type="ORF">ATCV1_z055R</name>
</gene>
<dbReference type="GeneID" id="5470782"/>
<name>A7K815_9PHYC</name>
<organism evidence="1 2">
    <name type="scientific">Chlorovirus heliozoae</name>
    <dbReference type="NCBI Taxonomy" id="322019"/>
    <lineage>
        <taxon>Viruses</taxon>
        <taxon>Varidnaviria</taxon>
        <taxon>Bamfordvirae</taxon>
        <taxon>Nucleocytoviricota</taxon>
        <taxon>Megaviricetes</taxon>
        <taxon>Algavirales</taxon>
        <taxon>Phycodnaviridae</taxon>
        <taxon>Chlorovirus</taxon>
    </lineage>
</organism>
<dbReference type="EMBL" id="EF101928">
    <property type="protein sequence ID" value="ABT16189.1"/>
    <property type="molecule type" value="Genomic_DNA"/>
</dbReference>
<evidence type="ECO:0000313" key="2">
    <source>
        <dbReference type="Proteomes" id="UP000202420"/>
    </source>
</evidence>
<dbReference type="KEGG" id="vg:5470782"/>
<accession>A7K815</accession>
<protein>
    <submittedName>
        <fullName evidence="1">Uncharacterized protein z055R</fullName>
    </submittedName>
</protein>
<proteinExistence type="predicted"/>